<keyword evidence="1" id="KW-0472">Membrane</keyword>
<feature type="domain" description="DUF4010" evidence="3">
    <location>
        <begin position="194"/>
        <end position="403"/>
    </location>
</feature>
<sequence>MEDGFIIQLENFKLSELEFLIRLLVTTGIGFVIGLEREFSHYSENEEIFAGVRTFTLVALLGFLTTFLGITFTHWIFIAGFLSVVFMVAISYWVTSQKGNIGGTTEFATIVTFLLGAFILIGNINAGLALTVITVVLLSLKVKLRTIIGQLTQKEIYALIRFVIIALLILPFLPSNYFGPYNVINPKEIGWVIVLISGIGFVGYILMKFLGTDRGILLTSILGGLVSSTIVTYTFSKKSKETPELSKNFTVGIFAAASIMILRIALLVYIFNKPMLSDLVIPLLIIFLTAIGITLFFYKKQLTKPPYKDKLSLGDPLNIKNAVFFGVFYIGILLLVSYANSVYGAKGLYVSSAISALTDIDAIAISVSKLGGTTIKLLTAQNAILLATLANTIAKIGIAVWTGSSELKKYVLIGYGFIFIAGIVGFQILN</sequence>
<keyword evidence="1" id="KW-1133">Transmembrane helix</keyword>
<evidence type="ECO:0000256" key="1">
    <source>
        <dbReference type="SAM" id="Phobius"/>
    </source>
</evidence>
<dbReference type="InterPro" id="IPR049177">
    <property type="entry name" value="MgtC_SapB_SrpB_YhiD_N"/>
</dbReference>
<dbReference type="EMBL" id="FZNX01000003">
    <property type="protein sequence ID" value="SNR59359.1"/>
    <property type="molecule type" value="Genomic_DNA"/>
</dbReference>
<evidence type="ECO:0000259" key="3">
    <source>
        <dbReference type="Pfam" id="PF13194"/>
    </source>
</evidence>
<name>A0A238XN00_9FLAO</name>
<dbReference type="PANTHER" id="PTHR39084">
    <property type="entry name" value="MEMBRANE PROTEIN-RELATED"/>
    <property type="match status" value="1"/>
</dbReference>
<organism evidence="4 5">
    <name type="scientific">Lutibacter flavus</name>
    <dbReference type="NCBI Taxonomy" id="691689"/>
    <lineage>
        <taxon>Bacteria</taxon>
        <taxon>Pseudomonadati</taxon>
        <taxon>Bacteroidota</taxon>
        <taxon>Flavobacteriia</taxon>
        <taxon>Flavobacteriales</taxon>
        <taxon>Flavobacteriaceae</taxon>
        <taxon>Lutibacter</taxon>
    </lineage>
</organism>
<evidence type="ECO:0000313" key="5">
    <source>
        <dbReference type="Proteomes" id="UP000198412"/>
    </source>
</evidence>
<keyword evidence="1" id="KW-0812">Transmembrane</keyword>
<dbReference type="AlphaFoldDB" id="A0A238XN00"/>
<gene>
    <name evidence="4" type="ORF">SAMN04488111_1900</name>
</gene>
<dbReference type="OrthoDB" id="9813718at2"/>
<dbReference type="RefSeq" id="WP_089378211.1">
    <property type="nucleotide sequence ID" value="NZ_FZNX01000003.1"/>
</dbReference>
<feature type="transmembrane region" description="Helical" evidence="1">
    <location>
        <begin position="189"/>
        <end position="207"/>
    </location>
</feature>
<feature type="transmembrane region" description="Helical" evidence="1">
    <location>
        <begin position="248"/>
        <end position="272"/>
    </location>
</feature>
<feature type="transmembrane region" description="Helical" evidence="1">
    <location>
        <begin position="279"/>
        <end position="298"/>
    </location>
</feature>
<dbReference type="PANTHER" id="PTHR39084:SF1">
    <property type="entry name" value="DUF4010 DOMAIN-CONTAINING PROTEIN"/>
    <property type="match status" value="1"/>
</dbReference>
<reference evidence="5" key="1">
    <citation type="submission" date="2017-06" db="EMBL/GenBank/DDBJ databases">
        <authorList>
            <person name="Varghese N."/>
            <person name="Submissions S."/>
        </authorList>
    </citation>
    <scope>NUCLEOTIDE SEQUENCE [LARGE SCALE GENOMIC DNA]</scope>
    <source>
        <strain evidence="5">DSM 27993</strain>
    </source>
</reference>
<feature type="transmembrane region" description="Helical" evidence="1">
    <location>
        <begin position="75"/>
        <end position="94"/>
    </location>
</feature>
<keyword evidence="5" id="KW-1185">Reference proteome</keyword>
<evidence type="ECO:0000313" key="4">
    <source>
        <dbReference type="EMBL" id="SNR59359.1"/>
    </source>
</evidence>
<feature type="transmembrane region" description="Helical" evidence="1">
    <location>
        <begin position="383"/>
        <end position="403"/>
    </location>
</feature>
<feature type="transmembrane region" description="Helical" evidence="1">
    <location>
        <begin position="318"/>
        <end position="336"/>
    </location>
</feature>
<protein>
    <submittedName>
        <fullName evidence="4">Uncharacterized membrane protein, DUF4010 family</fullName>
    </submittedName>
</protein>
<feature type="transmembrane region" description="Helical" evidence="1">
    <location>
        <begin position="48"/>
        <end position="69"/>
    </location>
</feature>
<dbReference type="Pfam" id="PF13194">
    <property type="entry name" value="DUF4010"/>
    <property type="match status" value="1"/>
</dbReference>
<evidence type="ECO:0000259" key="2">
    <source>
        <dbReference type="Pfam" id="PF02308"/>
    </source>
</evidence>
<feature type="transmembrane region" description="Helical" evidence="1">
    <location>
        <begin position="156"/>
        <end position="177"/>
    </location>
</feature>
<proteinExistence type="predicted"/>
<dbReference type="Proteomes" id="UP000198412">
    <property type="component" value="Unassembled WGS sequence"/>
</dbReference>
<feature type="domain" description="MgtC/SapB/SrpB/YhiD N-terminal" evidence="2">
    <location>
        <begin position="23"/>
        <end position="145"/>
    </location>
</feature>
<dbReference type="Pfam" id="PF02308">
    <property type="entry name" value="MgtC"/>
    <property type="match status" value="1"/>
</dbReference>
<feature type="transmembrane region" description="Helical" evidence="1">
    <location>
        <begin position="410"/>
        <end position="429"/>
    </location>
</feature>
<feature type="transmembrane region" description="Helical" evidence="1">
    <location>
        <begin position="216"/>
        <end position="236"/>
    </location>
</feature>
<dbReference type="InterPro" id="IPR025105">
    <property type="entry name" value="DUF4010"/>
</dbReference>
<feature type="transmembrane region" description="Helical" evidence="1">
    <location>
        <begin position="19"/>
        <end position="36"/>
    </location>
</feature>
<accession>A0A238XN00</accession>